<dbReference type="PANTHER" id="PTHR47619:SF1">
    <property type="entry name" value="EXODEOXYRIBONUCLEASE WALJ"/>
    <property type="match status" value="1"/>
</dbReference>
<dbReference type="Pfam" id="PF12706">
    <property type="entry name" value="Lactamase_B_2"/>
    <property type="match status" value="1"/>
</dbReference>
<feature type="domain" description="Metallo-beta-lactamase" evidence="1">
    <location>
        <begin position="17"/>
        <end position="192"/>
    </location>
</feature>
<dbReference type="PANTHER" id="PTHR47619">
    <property type="entry name" value="METALLO-HYDROLASE YYCJ-RELATED"/>
    <property type="match status" value="1"/>
</dbReference>
<dbReference type="Proteomes" id="UP000236311">
    <property type="component" value="Unassembled WGS sequence"/>
</dbReference>
<evidence type="ECO:0000313" key="2">
    <source>
        <dbReference type="EMBL" id="SOY29744.1"/>
    </source>
</evidence>
<organism evidence="2 3">
    <name type="scientific">Acetatifactor muris</name>
    <dbReference type="NCBI Taxonomy" id="879566"/>
    <lineage>
        <taxon>Bacteria</taxon>
        <taxon>Bacillati</taxon>
        <taxon>Bacillota</taxon>
        <taxon>Clostridia</taxon>
        <taxon>Lachnospirales</taxon>
        <taxon>Lachnospiraceae</taxon>
        <taxon>Acetatifactor</taxon>
    </lineage>
</organism>
<protein>
    <submittedName>
        <fullName evidence="2">Metallo-hydrolase YycJ</fullName>
        <ecNumber evidence="2">3.-.-.-</ecNumber>
    </submittedName>
</protein>
<evidence type="ECO:0000259" key="1">
    <source>
        <dbReference type="SMART" id="SM00849"/>
    </source>
</evidence>
<keyword evidence="2" id="KW-0378">Hydrolase</keyword>
<dbReference type="InterPro" id="IPR036866">
    <property type="entry name" value="RibonucZ/Hydroxyglut_hydro"/>
</dbReference>
<dbReference type="Gene3D" id="3.60.15.10">
    <property type="entry name" value="Ribonuclease Z/Hydroxyacylglutathione hydrolase-like"/>
    <property type="match status" value="1"/>
</dbReference>
<dbReference type="InterPro" id="IPR001279">
    <property type="entry name" value="Metallo-B-lactamas"/>
</dbReference>
<proteinExistence type="predicted"/>
<dbReference type="EC" id="3.-.-.-" evidence="2"/>
<dbReference type="SMART" id="SM00849">
    <property type="entry name" value="Lactamase_B"/>
    <property type="match status" value="1"/>
</dbReference>
<dbReference type="InterPro" id="IPR052533">
    <property type="entry name" value="WalJ/YycJ-like"/>
</dbReference>
<dbReference type="SUPFAM" id="SSF56281">
    <property type="entry name" value="Metallo-hydrolase/oxidoreductase"/>
    <property type="match status" value="1"/>
</dbReference>
<dbReference type="EMBL" id="OFSM01000011">
    <property type="protein sequence ID" value="SOY29744.1"/>
    <property type="molecule type" value="Genomic_DNA"/>
</dbReference>
<keyword evidence="3" id="KW-1185">Reference proteome</keyword>
<name>A0A2K4ZH20_9FIRM</name>
<dbReference type="GO" id="GO:0016787">
    <property type="term" value="F:hydrolase activity"/>
    <property type="evidence" value="ECO:0007669"/>
    <property type="project" value="UniProtKB-KW"/>
</dbReference>
<sequence>MEERTKMRLCSIASGSSGNCIYVGSEAAHLLVDVGISGKRIEKGLRELGLTGKDIDGILITHEHADHIQGLGVIARKFEIPVYATEGTIRAIKDCEGLGKVDGELFQTIQEDRKFTIKDLTVNSMRISHDAAQPVGYRIAYGSKKVAVCTDLGVYNEYTVECLKGMDALLLEANHDVNMLQVGPYPYYLKQRILGDRGHLSNENAGRLLSRILHDELQTVLLGHLSKENNLPELAFESVRMEINMGDNPYAAGDFDIRVAGRSELSPVIHIS</sequence>
<reference evidence="2 3" key="1">
    <citation type="submission" date="2018-01" db="EMBL/GenBank/DDBJ databases">
        <authorList>
            <person name="Gaut B.S."/>
            <person name="Morton B.R."/>
            <person name="Clegg M.T."/>
            <person name="Duvall M.R."/>
        </authorList>
    </citation>
    <scope>NUCLEOTIDE SEQUENCE [LARGE SCALE GENOMIC DNA]</scope>
    <source>
        <strain evidence="2">GP69</strain>
    </source>
</reference>
<dbReference type="AlphaFoldDB" id="A0A2K4ZH20"/>
<accession>A0A2K4ZH20</accession>
<gene>
    <name evidence="2" type="primary">yycJ</name>
    <name evidence="2" type="ORF">AMURIS_02465</name>
</gene>
<evidence type="ECO:0000313" key="3">
    <source>
        <dbReference type="Proteomes" id="UP000236311"/>
    </source>
</evidence>